<dbReference type="Proteomes" id="UP000177698">
    <property type="component" value="Unassembled WGS sequence"/>
</dbReference>
<accession>A0A1F7I9W7</accession>
<evidence type="ECO:0000313" key="8">
    <source>
        <dbReference type="Proteomes" id="UP000177698"/>
    </source>
</evidence>
<gene>
    <name evidence="7" type="ORF">A2954_06485</name>
</gene>
<dbReference type="AlphaFoldDB" id="A0A1F7I9W7"/>
<evidence type="ECO:0000256" key="5">
    <source>
        <dbReference type="SAM" id="Phobius"/>
    </source>
</evidence>
<evidence type="ECO:0000256" key="1">
    <source>
        <dbReference type="ARBA" id="ARBA00004127"/>
    </source>
</evidence>
<dbReference type="GO" id="GO:0012505">
    <property type="term" value="C:endomembrane system"/>
    <property type="evidence" value="ECO:0007669"/>
    <property type="project" value="UniProtKB-SubCell"/>
</dbReference>
<feature type="transmembrane region" description="Helical" evidence="5">
    <location>
        <begin position="56"/>
        <end position="77"/>
    </location>
</feature>
<evidence type="ECO:0000256" key="2">
    <source>
        <dbReference type="ARBA" id="ARBA00022692"/>
    </source>
</evidence>
<dbReference type="Pfam" id="PF02656">
    <property type="entry name" value="DUF202"/>
    <property type="match status" value="1"/>
</dbReference>
<dbReference type="EMBL" id="MGAG01000028">
    <property type="protein sequence ID" value="OGK40155.1"/>
    <property type="molecule type" value="Genomic_DNA"/>
</dbReference>
<dbReference type="InterPro" id="IPR003807">
    <property type="entry name" value="DUF202"/>
</dbReference>
<comment type="caution">
    <text evidence="7">The sequence shown here is derived from an EMBL/GenBank/DDBJ whole genome shotgun (WGS) entry which is preliminary data.</text>
</comment>
<keyword evidence="2 5" id="KW-0812">Transmembrane</keyword>
<comment type="subcellular location">
    <subcellularLocation>
        <location evidence="1">Endomembrane system</location>
        <topology evidence="1">Multi-pass membrane protein</topology>
    </subcellularLocation>
</comment>
<keyword evidence="3 5" id="KW-1133">Transmembrane helix</keyword>
<evidence type="ECO:0000259" key="6">
    <source>
        <dbReference type="Pfam" id="PF02656"/>
    </source>
</evidence>
<reference evidence="7 8" key="1">
    <citation type="journal article" date="2016" name="Nat. Commun.">
        <title>Thousands of microbial genomes shed light on interconnected biogeochemical processes in an aquifer system.</title>
        <authorList>
            <person name="Anantharaman K."/>
            <person name="Brown C.T."/>
            <person name="Hug L.A."/>
            <person name="Sharon I."/>
            <person name="Castelle C.J."/>
            <person name="Probst A.J."/>
            <person name="Thomas B.C."/>
            <person name="Singh A."/>
            <person name="Wilkins M.J."/>
            <person name="Karaoz U."/>
            <person name="Brodie E.L."/>
            <person name="Williams K.H."/>
            <person name="Hubbard S.S."/>
            <person name="Banfield J.F."/>
        </authorList>
    </citation>
    <scope>NUCLEOTIDE SEQUENCE [LARGE SCALE GENOMIC DNA]</scope>
</reference>
<evidence type="ECO:0000256" key="3">
    <source>
        <dbReference type="ARBA" id="ARBA00022989"/>
    </source>
</evidence>
<evidence type="ECO:0000256" key="4">
    <source>
        <dbReference type="ARBA" id="ARBA00023136"/>
    </source>
</evidence>
<name>A0A1F7I9W7_9BACT</name>
<sequence length="142" mass="16385">MDKADEQFIKEELILRDYLAADRTMLAVDRTFLSYIRTALYLFVAGVSLAKFFDSYLIQVIGWVLIPSGILTFIVGLERCTEMTNFIHKLSIKHGYHVESDPTMNAKPLYNLTIILKKFFVSTYRSFLHSFLPAAHPTERKS</sequence>
<feature type="transmembrane region" description="Helical" evidence="5">
    <location>
        <begin position="32"/>
        <end position="50"/>
    </location>
</feature>
<evidence type="ECO:0000313" key="7">
    <source>
        <dbReference type="EMBL" id="OGK40155.1"/>
    </source>
</evidence>
<proteinExistence type="predicted"/>
<keyword evidence="4 5" id="KW-0472">Membrane</keyword>
<feature type="domain" description="DUF202" evidence="6">
    <location>
        <begin position="23"/>
        <end position="79"/>
    </location>
</feature>
<protein>
    <recommendedName>
        <fullName evidence="6">DUF202 domain-containing protein</fullName>
    </recommendedName>
</protein>
<organism evidence="7 8">
    <name type="scientific">Candidatus Roizmanbacteria bacterium RIFCSPLOWO2_01_FULL_37_12</name>
    <dbReference type="NCBI Taxonomy" id="1802056"/>
    <lineage>
        <taxon>Bacteria</taxon>
        <taxon>Candidatus Roizmaniibacteriota</taxon>
    </lineage>
</organism>